<dbReference type="Proteomes" id="UP000465112">
    <property type="component" value="Chromosome 9"/>
</dbReference>
<feature type="compositionally biased region" description="Low complexity" evidence="1">
    <location>
        <begin position="192"/>
        <end position="207"/>
    </location>
</feature>
<reference evidence="2 3" key="1">
    <citation type="submission" date="2019-06" db="EMBL/GenBank/DDBJ databases">
        <title>A chromosome-scale genome assembly of the European perch, Perca fluviatilis.</title>
        <authorList>
            <person name="Roques C."/>
            <person name="Zahm M."/>
            <person name="Cabau C."/>
            <person name="Klopp C."/>
            <person name="Bouchez O."/>
            <person name="Donnadieu C."/>
            <person name="Kuhl H."/>
            <person name="Gislard M."/>
            <person name="Guendouz S."/>
            <person name="Journot L."/>
            <person name="Haffray P."/>
            <person name="Bestin A."/>
            <person name="Morvezen R."/>
            <person name="Feron R."/>
            <person name="Wen M."/>
            <person name="Jouanno E."/>
            <person name="Herpin A."/>
            <person name="Schartl M."/>
            <person name="Postlethwait J."/>
            <person name="Schaerlinger B."/>
            <person name="Chardard D."/>
            <person name="Lecocq T."/>
            <person name="Poncet C."/>
            <person name="Jaffrelo L."/>
            <person name="Lampietro C."/>
            <person name="Guiguen Y."/>
        </authorList>
    </citation>
    <scope>NUCLEOTIDE SEQUENCE [LARGE SCALE GENOMIC DNA]</scope>
    <source>
        <tissue evidence="2">Blood</tissue>
    </source>
</reference>
<organism evidence="2 3">
    <name type="scientific">Perca fluviatilis</name>
    <name type="common">European perch</name>
    <dbReference type="NCBI Taxonomy" id="8168"/>
    <lineage>
        <taxon>Eukaryota</taxon>
        <taxon>Metazoa</taxon>
        <taxon>Chordata</taxon>
        <taxon>Craniata</taxon>
        <taxon>Vertebrata</taxon>
        <taxon>Euteleostomi</taxon>
        <taxon>Actinopterygii</taxon>
        <taxon>Neopterygii</taxon>
        <taxon>Teleostei</taxon>
        <taxon>Neoteleostei</taxon>
        <taxon>Acanthomorphata</taxon>
        <taxon>Eupercaria</taxon>
        <taxon>Perciformes</taxon>
        <taxon>Percoidei</taxon>
        <taxon>Percidae</taxon>
        <taxon>Percinae</taxon>
        <taxon>Perca</taxon>
    </lineage>
</organism>
<evidence type="ECO:0000313" key="2">
    <source>
        <dbReference type="EMBL" id="KAF1385690.1"/>
    </source>
</evidence>
<name>A0A6A5EY23_PERFL</name>
<dbReference type="AlphaFoldDB" id="A0A6A5EY23"/>
<comment type="caution">
    <text evidence="2">The sequence shown here is derived from an EMBL/GenBank/DDBJ whole genome shotgun (WGS) entry which is preliminary data.</text>
</comment>
<accession>A0A6A5EY23</accession>
<protein>
    <submittedName>
        <fullName evidence="2">Uncharacterized protein</fullName>
    </submittedName>
</protein>
<feature type="region of interest" description="Disordered" evidence="1">
    <location>
        <begin position="182"/>
        <end position="207"/>
    </location>
</feature>
<sequence length="526" mass="59000">MRIKKNPSLQDKSPPQRHDLVKTNALTVVFERGGDVSDRLEVMGKYVLQFGKYKGKLFRWLLENDVGYTVYLMKKVEEEERDGTFNPQGHNKDSLLSFLDYARSFQEIRDLREYLASRLPAPPVASEGDNTVGFGARANDTWRQIWESRADGYAAFIVGVKCIKNSKMYNLQQYILKQQRAESGESCPPPAGVSTTSAAPTPPTSSTLAMEEDEELESGMLNLSPCKFATELTLPSPAPSVPLDVPHQPAASVPGYAQDVAQWNCSHQQKIWMKTELEALGLWPGSRPVRHPMNMLSLWRNPPQPELIDSISELPSPKYCSFFRHWKAKSVMDEMRCSGRSPEDMAKQLTEALHLKYERAHLAYLLSVQNVRDAEAGVYGQRTITGLLRQADTPAPFGGYSDADGWCGVSISSHYLVDCLVREFQRQEQLLTLLLQGTFGQVLRSDHTRKVARKVGLSSGTMSSYAIMNENWMILSWVMLQSECDRSLYPLYEGGLSGGGWQRRGQRGIQQCSFQQVVCAGSVINP</sequence>
<dbReference type="EMBL" id="VHII01000009">
    <property type="protein sequence ID" value="KAF1385690.1"/>
    <property type="molecule type" value="Genomic_DNA"/>
</dbReference>
<proteinExistence type="predicted"/>
<evidence type="ECO:0000313" key="3">
    <source>
        <dbReference type="Proteomes" id="UP000465112"/>
    </source>
</evidence>
<evidence type="ECO:0000256" key="1">
    <source>
        <dbReference type="SAM" id="MobiDB-lite"/>
    </source>
</evidence>
<keyword evidence="3" id="KW-1185">Reference proteome</keyword>
<gene>
    <name evidence="2" type="ORF">PFLUV_G00110410</name>
</gene>